<comment type="similarity">
    <text evidence="10 12">Belongs to the fluoride channel Fluc/FEX (TC 1.A.43) family.</text>
</comment>
<feature type="transmembrane region" description="Helical" evidence="12">
    <location>
        <begin position="106"/>
        <end position="124"/>
    </location>
</feature>
<evidence type="ECO:0000256" key="12">
    <source>
        <dbReference type="HAMAP-Rule" id="MF_00454"/>
    </source>
</evidence>
<dbReference type="InterPro" id="IPR003691">
    <property type="entry name" value="FluC"/>
</dbReference>
<keyword evidence="8 12" id="KW-0472">Membrane</keyword>
<reference evidence="14" key="1">
    <citation type="journal article" date="2019" name="Int. J. Syst. Evol. Microbiol.">
        <title>The Global Catalogue of Microorganisms (GCM) 10K type strain sequencing project: providing services to taxonomists for standard genome sequencing and annotation.</title>
        <authorList>
            <consortium name="The Broad Institute Genomics Platform"/>
            <consortium name="The Broad Institute Genome Sequencing Center for Infectious Disease"/>
            <person name="Wu L."/>
            <person name="Ma J."/>
        </authorList>
    </citation>
    <scope>NUCLEOTIDE SEQUENCE [LARGE SCALE GENOMIC DNA]</scope>
    <source>
        <strain evidence="14">KCTC 52473</strain>
    </source>
</reference>
<evidence type="ECO:0000256" key="9">
    <source>
        <dbReference type="ARBA" id="ARBA00023303"/>
    </source>
</evidence>
<evidence type="ECO:0000256" key="7">
    <source>
        <dbReference type="ARBA" id="ARBA00023065"/>
    </source>
</evidence>
<dbReference type="EMBL" id="JBHRSW010000014">
    <property type="protein sequence ID" value="MFC3121755.1"/>
    <property type="molecule type" value="Genomic_DNA"/>
</dbReference>
<protein>
    <recommendedName>
        <fullName evidence="12">Fluoride-specific ion channel FluC</fullName>
    </recommendedName>
</protein>
<comment type="activity regulation">
    <text evidence="12">Na(+) is not transported, but it plays an essential structural role and its presence is essential for fluoride channel function.</text>
</comment>
<organism evidence="13 14">
    <name type="scientific">Agaribacter flavus</name>
    <dbReference type="NCBI Taxonomy" id="1902781"/>
    <lineage>
        <taxon>Bacteria</taxon>
        <taxon>Pseudomonadati</taxon>
        <taxon>Pseudomonadota</taxon>
        <taxon>Gammaproteobacteria</taxon>
        <taxon>Alteromonadales</taxon>
        <taxon>Alteromonadaceae</taxon>
        <taxon>Agaribacter</taxon>
    </lineage>
</organism>
<keyword evidence="12" id="KW-0479">Metal-binding</keyword>
<dbReference type="PANTHER" id="PTHR28259">
    <property type="entry name" value="FLUORIDE EXPORT PROTEIN 1-RELATED"/>
    <property type="match status" value="1"/>
</dbReference>
<keyword evidence="7 12" id="KW-0406">Ion transport</keyword>
<dbReference type="NCBIfam" id="TIGR00494">
    <property type="entry name" value="crcB"/>
    <property type="match status" value="1"/>
</dbReference>
<feature type="transmembrane region" description="Helical" evidence="12">
    <location>
        <begin position="70"/>
        <end position="94"/>
    </location>
</feature>
<feature type="binding site" evidence="12">
    <location>
        <position position="78"/>
    </location>
    <ligand>
        <name>Na(+)</name>
        <dbReference type="ChEBI" id="CHEBI:29101"/>
        <note>structural</note>
    </ligand>
</feature>
<name>A0ABV7FNR3_9ALTE</name>
<dbReference type="RefSeq" id="WP_376919888.1">
    <property type="nucleotide sequence ID" value="NZ_JBHRSW010000014.1"/>
</dbReference>
<keyword evidence="14" id="KW-1185">Reference proteome</keyword>
<evidence type="ECO:0000256" key="1">
    <source>
        <dbReference type="ARBA" id="ARBA00004651"/>
    </source>
</evidence>
<keyword evidence="6 12" id="KW-0915">Sodium</keyword>
<dbReference type="PANTHER" id="PTHR28259:SF1">
    <property type="entry name" value="FLUORIDE EXPORT PROTEIN 1-RELATED"/>
    <property type="match status" value="1"/>
</dbReference>
<evidence type="ECO:0000256" key="5">
    <source>
        <dbReference type="ARBA" id="ARBA00022989"/>
    </source>
</evidence>
<evidence type="ECO:0000256" key="10">
    <source>
        <dbReference type="ARBA" id="ARBA00035120"/>
    </source>
</evidence>
<dbReference type="HAMAP" id="MF_00454">
    <property type="entry name" value="FluC"/>
    <property type="match status" value="1"/>
</dbReference>
<proteinExistence type="inferred from homology"/>
<keyword evidence="9 12" id="KW-0407">Ion channel</keyword>
<feature type="transmembrane region" description="Helical" evidence="12">
    <location>
        <begin position="6"/>
        <end position="24"/>
    </location>
</feature>
<evidence type="ECO:0000256" key="11">
    <source>
        <dbReference type="ARBA" id="ARBA00035585"/>
    </source>
</evidence>
<keyword evidence="4 12" id="KW-0812">Transmembrane</keyword>
<keyword evidence="5 12" id="KW-1133">Transmembrane helix</keyword>
<keyword evidence="12" id="KW-0813">Transport</keyword>
<comment type="function">
    <text evidence="12">Fluoride-specific ion channel. Important for reducing fluoride concentration in the cell, thus reducing its toxicity.</text>
</comment>
<evidence type="ECO:0000313" key="13">
    <source>
        <dbReference type="EMBL" id="MFC3121755.1"/>
    </source>
</evidence>
<dbReference type="Pfam" id="PF02537">
    <property type="entry name" value="CRCB"/>
    <property type="match status" value="1"/>
</dbReference>
<evidence type="ECO:0000313" key="14">
    <source>
        <dbReference type="Proteomes" id="UP001595478"/>
    </source>
</evidence>
<feature type="binding site" evidence="12">
    <location>
        <position position="81"/>
    </location>
    <ligand>
        <name>Na(+)</name>
        <dbReference type="ChEBI" id="CHEBI:29101"/>
        <note>structural</note>
    </ligand>
</feature>
<comment type="catalytic activity">
    <reaction evidence="11">
        <text>fluoride(in) = fluoride(out)</text>
        <dbReference type="Rhea" id="RHEA:76159"/>
        <dbReference type="ChEBI" id="CHEBI:17051"/>
    </reaction>
    <physiologicalReaction direction="left-to-right" evidence="11">
        <dbReference type="Rhea" id="RHEA:76160"/>
    </physiologicalReaction>
</comment>
<accession>A0ABV7FNR3</accession>
<comment type="caution">
    <text evidence="13">The sequence shown here is derived from an EMBL/GenBank/DDBJ whole genome shotgun (WGS) entry which is preliminary data.</text>
</comment>
<evidence type="ECO:0000256" key="8">
    <source>
        <dbReference type="ARBA" id="ARBA00023136"/>
    </source>
</evidence>
<keyword evidence="3" id="KW-0997">Cell inner membrane</keyword>
<sequence>MQTLSLYLAVACGGAIGACIRLFVNQTSINLLGKGFPFGTLAVNVLGSFCIGLLYAWFEQQDAVNPLLKAFLTVGMLGALTTFSAFSLDTVLLVQSGNVIKAFGNIILNLSLCLASVWLALILAKG</sequence>
<comment type="subcellular location">
    <subcellularLocation>
        <location evidence="1 12">Cell membrane</location>
        <topology evidence="1 12">Multi-pass membrane protein</topology>
    </subcellularLocation>
</comment>
<gene>
    <name evidence="12 13" type="primary">crcB</name>
    <name evidence="12" type="synonym">fluC</name>
    <name evidence="13" type="ORF">ACFOHL_09000</name>
</gene>
<evidence type="ECO:0000256" key="2">
    <source>
        <dbReference type="ARBA" id="ARBA00022475"/>
    </source>
</evidence>
<feature type="transmembrane region" description="Helical" evidence="12">
    <location>
        <begin position="36"/>
        <end position="58"/>
    </location>
</feature>
<evidence type="ECO:0000256" key="6">
    <source>
        <dbReference type="ARBA" id="ARBA00023053"/>
    </source>
</evidence>
<dbReference type="Proteomes" id="UP001595478">
    <property type="component" value="Unassembled WGS sequence"/>
</dbReference>
<evidence type="ECO:0000256" key="3">
    <source>
        <dbReference type="ARBA" id="ARBA00022519"/>
    </source>
</evidence>
<keyword evidence="2 12" id="KW-1003">Cell membrane</keyword>
<evidence type="ECO:0000256" key="4">
    <source>
        <dbReference type="ARBA" id="ARBA00022692"/>
    </source>
</evidence>